<accession>A5BQ23</accession>
<evidence type="ECO:0008006" key="3">
    <source>
        <dbReference type="Google" id="ProtNLM"/>
    </source>
</evidence>
<proteinExistence type="predicted"/>
<organism evidence="2">
    <name type="scientific">Vitis vinifera</name>
    <name type="common">Grape</name>
    <dbReference type="NCBI Taxonomy" id="29760"/>
    <lineage>
        <taxon>Eukaryota</taxon>
        <taxon>Viridiplantae</taxon>
        <taxon>Streptophyta</taxon>
        <taxon>Embryophyta</taxon>
        <taxon>Tracheophyta</taxon>
        <taxon>Spermatophyta</taxon>
        <taxon>Magnoliopsida</taxon>
        <taxon>eudicotyledons</taxon>
        <taxon>Gunneridae</taxon>
        <taxon>Pentapetalae</taxon>
        <taxon>rosids</taxon>
        <taxon>Vitales</taxon>
        <taxon>Vitaceae</taxon>
        <taxon>Viteae</taxon>
        <taxon>Vitis</taxon>
    </lineage>
</organism>
<dbReference type="EMBL" id="AM467142">
    <property type="protein sequence ID" value="CAN74866.1"/>
    <property type="molecule type" value="Genomic_DNA"/>
</dbReference>
<sequence length="354" mass="39667">MQLDKGISFAQASSKRRHNRGSHLSDAMQALTGILSTRYGGATAHVKDTQGMSRSTATCNNHIRMTLLTTKVAVGKSANDMSPIRFYHTKVKGHALHAFDPRIISYKSPRGFVVPKFTVYDGTSDHVNRVLQPHENALILMLGMGGFDVRRILVDPGGSVDHLQMLAYRKMGYSPSTLENPRRLLSGFNGTTTTSIGDVMLHVQADPVTMSVRFSMVDDLSPYNAIMGHAWLHKMKVIPFTYHQMPLINRTVEVYIDGIVMKSDTRHEHAQHLEEAFRLMHAYNMKLNPAKCAFSFNIGKFLRFMVTQKGIEVNSTQVKFVLKTPTLNSKKELQCLIGRFAALGCFIAHFIDKL</sequence>
<dbReference type="AlphaFoldDB" id="A5BQ23"/>
<gene>
    <name evidence="2" type="ORF">VITISV_002409</name>
</gene>
<dbReference type="SUPFAM" id="SSF56672">
    <property type="entry name" value="DNA/RNA polymerases"/>
    <property type="match status" value="1"/>
</dbReference>
<dbReference type="PANTHER" id="PTHR33240">
    <property type="entry name" value="OS08G0508500 PROTEIN"/>
    <property type="match status" value="1"/>
</dbReference>
<reference evidence="2" key="1">
    <citation type="journal article" date="2007" name="PLoS ONE">
        <title>The first genome sequence of an elite grapevine cultivar (Pinot noir Vitis vinifera L.): coping with a highly heterozygous genome.</title>
        <authorList>
            <person name="Velasco R."/>
            <person name="Zharkikh A."/>
            <person name="Troggio M."/>
            <person name="Cartwright D.A."/>
            <person name="Cestaro A."/>
            <person name="Pruss D."/>
            <person name="Pindo M."/>
            <person name="FitzGerald L.M."/>
            <person name="Vezzulli S."/>
            <person name="Reid J."/>
            <person name="Malacarne G."/>
            <person name="Iliev D."/>
            <person name="Coppola G."/>
            <person name="Wardell B."/>
            <person name="Micheletti D."/>
            <person name="Macalma T."/>
            <person name="Facci M."/>
            <person name="Mitchell J.T."/>
            <person name="Perazzolli M."/>
            <person name="Eldredge G."/>
            <person name="Gatto P."/>
            <person name="Oyzerski R."/>
            <person name="Moretto M."/>
            <person name="Gutin N."/>
            <person name="Stefanini M."/>
            <person name="Chen Y."/>
            <person name="Segala C."/>
            <person name="Davenport C."/>
            <person name="Dematte L."/>
            <person name="Mraz A."/>
            <person name="Battilana J."/>
            <person name="Stormo K."/>
            <person name="Costa F."/>
            <person name="Tao Q."/>
            <person name="Si-Ammour A."/>
            <person name="Harkins T."/>
            <person name="Lackey A."/>
            <person name="Perbost C."/>
            <person name="Taillon B."/>
            <person name="Stella A."/>
            <person name="Solovyev V."/>
            <person name="Fawcett J.A."/>
            <person name="Sterck L."/>
            <person name="Vandepoele K."/>
            <person name="Grando S.M."/>
            <person name="Toppo S."/>
            <person name="Moser C."/>
            <person name="Lanchbury J."/>
            <person name="Bogden R."/>
            <person name="Skolnick M."/>
            <person name="Sgaramella V."/>
            <person name="Bhatnagar S.K."/>
            <person name="Fontana P."/>
            <person name="Gutin A."/>
            <person name="Van de Peer Y."/>
            <person name="Salamini F."/>
            <person name="Viola R."/>
        </authorList>
    </citation>
    <scope>NUCLEOTIDE SEQUENCE</scope>
</reference>
<dbReference type="InterPro" id="IPR043128">
    <property type="entry name" value="Rev_trsase/Diguanyl_cyclase"/>
</dbReference>
<dbReference type="PANTHER" id="PTHR33240:SF8">
    <property type="entry name" value="OS03G0439900 PROTEIN"/>
    <property type="match status" value="1"/>
</dbReference>
<feature type="region of interest" description="Disordered" evidence="1">
    <location>
        <begin position="1"/>
        <end position="24"/>
    </location>
</feature>
<evidence type="ECO:0000313" key="2">
    <source>
        <dbReference type="EMBL" id="CAN74866.1"/>
    </source>
</evidence>
<name>A5BQ23_VITVI</name>
<protein>
    <recommendedName>
        <fullName evidence="3">Reverse transcriptase domain-containing protein</fullName>
    </recommendedName>
</protein>
<evidence type="ECO:0000256" key="1">
    <source>
        <dbReference type="SAM" id="MobiDB-lite"/>
    </source>
</evidence>
<dbReference type="Gene3D" id="3.30.70.270">
    <property type="match status" value="1"/>
</dbReference>
<dbReference type="InterPro" id="IPR043502">
    <property type="entry name" value="DNA/RNA_pol_sf"/>
</dbReference>